<dbReference type="EMBL" id="BAAAFZ010000088">
    <property type="protein sequence ID" value="GAA0603027.1"/>
    <property type="molecule type" value="Genomic_DNA"/>
</dbReference>
<gene>
    <name evidence="4" type="ORF">GCM10009416_45890</name>
</gene>
<feature type="signal peptide" evidence="2">
    <location>
        <begin position="1"/>
        <end position="21"/>
    </location>
</feature>
<dbReference type="Pfam" id="PF02698">
    <property type="entry name" value="DUF218"/>
    <property type="match status" value="1"/>
</dbReference>
<feature type="domain" description="DUF218" evidence="3">
    <location>
        <begin position="33"/>
        <end position="172"/>
    </location>
</feature>
<keyword evidence="5" id="KW-1185">Reference proteome</keyword>
<dbReference type="InterPro" id="IPR003848">
    <property type="entry name" value="DUF218"/>
</dbReference>
<sequence length="206" mass="21293">MALLALALPVAGFLWFLQAAAAPPAGGALRAEGIAVLTGGADRVETGLRLLLADGEARLIVSGAHRDATLQDLVRVAGLPPDVADAVAGRATVGHDAASTRGNAAEIAAWARREGIGSVRVVTAGYHMPRALLELRRALPPGVALLPHPVTPAPMRGRAGLREWRLLAGEYLKLLGAWLGLSRPGPALNPERGLAPRPGATQDARP</sequence>
<evidence type="ECO:0000313" key="5">
    <source>
        <dbReference type="Proteomes" id="UP001501588"/>
    </source>
</evidence>
<proteinExistence type="predicted"/>
<reference evidence="5" key="1">
    <citation type="journal article" date="2019" name="Int. J. Syst. Evol. Microbiol.">
        <title>The Global Catalogue of Microorganisms (GCM) 10K type strain sequencing project: providing services to taxonomists for standard genome sequencing and annotation.</title>
        <authorList>
            <consortium name="The Broad Institute Genomics Platform"/>
            <consortium name="The Broad Institute Genome Sequencing Center for Infectious Disease"/>
            <person name="Wu L."/>
            <person name="Ma J."/>
        </authorList>
    </citation>
    <scope>NUCLEOTIDE SEQUENCE [LARGE SCALE GENOMIC DNA]</scope>
    <source>
        <strain evidence="5">JCM 9933</strain>
    </source>
</reference>
<evidence type="ECO:0000256" key="2">
    <source>
        <dbReference type="SAM" id="SignalP"/>
    </source>
</evidence>
<name>A0ABP3R5I3_9PROT</name>
<accession>A0ABP3R5I3</accession>
<dbReference type="CDD" id="cd06259">
    <property type="entry name" value="YdcF-like"/>
    <property type="match status" value="1"/>
</dbReference>
<dbReference type="Proteomes" id="UP001501588">
    <property type="component" value="Unassembled WGS sequence"/>
</dbReference>
<feature type="chain" id="PRO_5046217131" evidence="2">
    <location>
        <begin position="22"/>
        <end position="206"/>
    </location>
</feature>
<protein>
    <submittedName>
        <fullName evidence="4">YdcF family protein</fullName>
    </submittedName>
</protein>
<keyword evidence="2" id="KW-0732">Signal</keyword>
<comment type="caution">
    <text evidence="4">The sequence shown here is derived from an EMBL/GenBank/DDBJ whole genome shotgun (WGS) entry which is preliminary data.</text>
</comment>
<evidence type="ECO:0000256" key="1">
    <source>
        <dbReference type="SAM" id="MobiDB-lite"/>
    </source>
</evidence>
<evidence type="ECO:0000313" key="4">
    <source>
        <dbReference type="EMBL" id="GAA0603027.1"/>
    </source>
</evidence>
<organism evidence="4 5">
    <name type="scientific">Craurococcus roseus</name>
    <dbReference type="NCBI Taxonomy" id="77585"/>
    <lineage>
        <taxon>Bacteria</taxon>
        <taxon>Pseudomonadati</taxon>
        <taxon>Pseudomonadota</taxon>
        <taxon>Alphaproteobacteria</taxon>
        <taxon>Acetobacterales</taxon>
        <taxon>Acetobacteraceae</taxon>
        <taxon>Craurococcus</taxon>
    </lineage>
</organism>
<evidence type="ECO:0000259" key="3">
    <source>
        <dbReference type="Pfam" id="PF02698"/>
    </source>
</evidence>
<feature type="region of interest" description="Disordered" evidence="1">
    <location>
        <begin position="186"/>
        <end position="206"/>
    </location>
</feature>